<accession>A0A7C9I0A0</accession>
<reference evidence="2 3" key="1">
    <citation type="submission" date="2019-12" db="EMBL/GenBank/DDBJ databases">
        <title>Deinococcus sp. HMF7620 Genome sequencing and assembly.</title>
        <authorList>
            <person name="Kang H."/>
            <person name="Kim H."/>
            <person name="Joh K."/>
        </authorList>
    </citation>
    <scope>NUCLEOTIDE SEQUENCE [LARGE SCALE GENOMIC DNA]</scope>
    <source>
        <strain evidence="2 3">HMF7620</strain>
    </source>
</reference>
<feature type="domain" description="N-acetyltransferase" evidence="1">
    <location>
        <begin position="131"/>
        <end position="269"/>
    </location>
</feature>
<proteinExistence type="predicted"/>
<dbReference type="SUPFAM" id="SSF55729">
    <property type="entry name" value="Acyl-CoA N-acyltransferases (Nat)"/>
    <property type="match status" value="1"/>
</dbReference>
<gene>
    <name evidence="2" type="ORF">GO986_15150</name>
</gene>
<dbReference type="EMBL" id="WQLB01000022">
    <property type="protein sequence ID" value="MVN88088.1"/>
    <property type="molecule type" value="Genomic_DNA"/>
</dbReference>
<dbReference type="PROSITE" id="PS51186">
    <property type="entry name" value="GNAT"/>
    <property type="match status" value="1"/>
</dbReference>
<dbReference type="RefSeq" id="WP_157460146.1">
    <property type="nucleotide sequence ID" value="NZ_WQLB01000022.1"/>
</dbReference>
<evidence type="ECO:0000313" key="2">
    <source>
        <dbReference type="EMBL" id="MVN88088.1"/>
    </source>
</evidence>
<keyword evidence="3" id="KW-1185">Reference proteome</keyword>
<dbReference type="Proteomes" id="UP000483286">
    <property type="component" value="Unassembled WGS sequence"/>
</dbReference>
<dbReference type="CDD" id="cd04301">
    <property type="entry name" value="NAT_SF"/>
    <property type="match status" value="1"/>
</dbReference>
<keyword evidence="2" id="KW-0808">Transferase</keyword>
<evidence type="ECO:0000313" key="3">
    <source>
        <dbReference type="Proteomes" id="UP000483286"/>
    </source>
</evidence>
<protein>
    <submittedName>
        <fullName evidence="2">GNAT family N-acetyltransferase</fullName>
    </submittedName>
</protein>
<evidence type="ECO:0000259" key="1">
    <source>
        <dbReference type="PROSITE" id="PS51186"/>
    </source>
</evidence>
<dbReference type="Gene3D" id="3.40.630.30">
    <property type="match status" value="1"/>
</dbReference>
<dbReference type="Pfam" id="PF00583">
    <property type="entry name" value="Acetyltransf_1"/>
    <property type="match status" value="1"/>
</dbReference>
<dbReference type="InterPro" id="IPR000182">
    <property type="entry name" value="GNAT_dom"/>
</dbReference>
<sequence>MTDWTIEPARPEALHEVVALLPDPTEAELRLSLLRENVAAGRTHPEQFQLLRSARGLEGVCLLPTPAHIPLLPRLRAEVPQAAAQAFLAHLRRQATPGRQLILDDTLAPLGWEAAQAAGWQFQEEAVFYTTDLRARTWPADPQAQRLGPEALTRPDVQRLLAALDRADLSLKEGWVLVGLPDETGYLAALGATGSSGRPGTASIDLMGVHPAGRGQGLGRRLHAHLLALASHTFSDHVGATGADNHAMIRIFEGHGAVLSQRHLVFVQP</sequence>
<dbReference type="InterPro" id="IPR016181">
    <property type="entry name" value="Acyl_CoA_acyltransferase"/>
</dbReference>
<dbReference type="AlphaFoldDB" id="A0A7C9I0A0"/>
<name>A0A7C9I0A0_9DEIO</name>
<comment type="caution">
    <text evidence="2">The sequence shown here is derived from an EMBL/GenBank/DDBJ whole genome shotgun (WGS) entry which is preliminary data.</text>
</comment>
<organism evidence="2 3">
    <name type="scientific">Deinococcus arboris</name>
    <dbReference type="NCBI Taxonomy" id="2682977"/>
    <lineage>
        <taxon>Bacteria</taxon>
        <taxon>Thermotogati</taxon>
        <taxon>Deinococcota</taxon>
        <taxon>Deinococci</taxon>
        <taxon>Deinococcales</taxon>
        <taxon>Deinococcaceae</taxon>
        <taxon>Deinococcus</taxon>
    </lineage>
</organism>
<dbReference type="GO" id="GO:0016747">
    <property type="term" value="F:acyltransferase activity, transferring groups other than amino-acyl groups"/>
    <property type="evidence" value="ECO:0007669"/>
    <property type="project" value="InterPro"/>
</dbReference>